<keyword evidence="3" id="KW-1185">Reference proteome</keyword>
<feature type="compositionally biased region" description="Polar residues" evidence="1">
    <location>
        <begin position="64"/>
        <end position="78"/>
    </location>
</feature>
<dbReference type="AlphaFoldDB" id="A0A914IF59"/>
<dbReference type="WBParaSite" id="Gr19_v10_g9664.t1">
    <property type="protein sequence ID" value="Gr19_v10_g9664.t1"/>
    <property type="gene ID" value="Gr19_v10_g9664"/>
</dbReference>
<proteinExistence type="predicted"/>
<name>A0A914IF59_GLORO</name>
<feature type="transmembrane region" description="Helical" evidence="2">
    <location>
        <begin position="117"/>
        <end position="135"/>
    </location>
</feature>
<keyword evidence="2" id="KW-0812">Transmembrane</keyword>
<accession>A0A914IF59</accession>
<evidence type="ECO:0000313" key="3">
    <source>
        <dbReference type="Proteomes" id="UP000887572"/>
    </source>
</evidence>
<feature type="region of interest" description="Disordered" evidence="1">
    <location>
        <begin position="64"/>
        <end position="93"/>
    </location>
</feature>
<keyword evidence="2" id="KW-0472">Membrane</keyword>
<organism evidence="3 4">
    <name type="scientific">Globodera rostochiensis</name>
    <name type="common">Golden nematode worm</name>
    <name type="synonym">Heterodera rostochiensis</name>
    <dbReference type="NCBI Taxonomy" id="31243"/>
    <lineage>
        <taxon>Eukaryota</taxon>
        <taxon>Metazoa</taxon>
        <taxon>Ecdysozoa</taxon>
        <taxon>Nematoda</taxon>
        <taxon>Chromadorea</taxon>
        <taxon>Rhabditida</taxon>
        <taxon>Tylenchina</taxon>
        <taxon>Tylenchomorpha</taxon>
        <taxon>Tylenchoidea</taxon>
        <taxon>Heteroderidae</taxon>
        <taxon>Heteroderinae</taxon>
        <taxon>Globodera</taxon>
    </lineage>
</organism>
<reference evidence="4" key="1">
    <citation type="submission" date="2022-11" db="UniProtKB">
        <authorList>
            <consortium name="WormBaseParasite"/>
        </authorList>
    </citation>
    <scope>IDENTIFICATION</scope>
</reference>
<keyword evidence="2" id="KW-1133">Transmembrane helix</keyword>
<protein>
    <submittedName>
        <fullName evidence="4">Uncharacterized protein</fullName>
    </submittedName>
</protein>
<sequence>MVVVVVESFCWRGHHRLWMEMMMIHLFHLSKLIWLHKYDRHVPCRPLGLPERLHVLKPVGITTEPGNKTLTASNSSLDPEQRTAPNCHRNSGSDRKRLQALEQGTHQLLKLNSVCPFPLTLFVLMMVSLMTAFVGKDGSPRFFRSLFTLLGTLNVAQVIYKRFCERDSTTENAKNLKLLAVPTGINIAALRRSWC</sequence>
<dbReference type="Proteomes" id="UP000887572">
    <property type="component" value="Unplaced"/>
</dbReference>
<evidence type="ECO:0000256" key="2">
    <source>
        <dbReference type="SAM" id="Phobius"/>
    </source>
</evidence>
<evidence type="ECO:0000313" key="4">
    <source>
        <dbReference type="WBParaSite" id="Gr19_v10_g9664.t1"/>
    </source>
</evidence>
<evidence type="ECO:0000256" key="1">
    <source>
        <dbReference type="SAM" id="MobiDB-lite"/>
    </source>
</evidence>